<organism evidence="2 3">
    <name type="scientific">Micavibrio aeruginosavorus</name>
    <dbReference type="NCBI Taxonomy" id="349221"/>
    <lineage>
        <taxon>Bacteria</taxon>
        <taxon>Pseudomonadati</taxon>
        <taxon>Bdellovibrionota</taxon>
        <taxon>Bdellovibrionia</taxon>
        <taxon>Bdellovibrionales</taxon>
        <taxon>Pseudobdellovibrionaceae</taxon>
        <taxon>Micavibrio</taxon>
    </lineage>
</organism>
<feature type="region of interest" description="Disordered" evidence="1">
    <location>
        <begin position="158"/>
        <end position="222"/>
    </location>
</feature>
<dbReference type="AlphaFoldDB" id="A0A2W5FN27"/>
<feature type="compositionally biased region" description="Acidic residues" evidence="1">
    <location>
        <begin position="21"/>
        <end position="35"/>
    </location>
</feature>
<evidence type="ECO:0000313" key="3">
    <source>
        <dbReference type="Proteomes" id="UP000249739"/>
    </source>
</evidence>
<dbReference type="EMBL" id="QFOT01000025">
    <property type="protein sequence ID" value="PZP56433.1"/>
    <property type="molecule type" value="Genomic_DNA"/>
</dbReference>
<protein>
    <submittedName>
        <fullName evidence="2">Uncharacterized protein</fullName>
    </submittedName>
</protein>
<evidence type="ECO:0000256" key="1">
    <source>
        <dbReference type="SAM" id="MobiDB-lite"/>
    </source>
</evidence>
<sequence length="313" mass="33621">MTPIEEQPVADDLAPTSEAELILEPEKEEDEEGGEGEGGKKSGGNGGKKPALPSAQLLQDEDNLDDYDSETLIEKLKMLVWAPFSTMVPGASSFESEQDLKRILFLGQIGLITNQIHPADIADPDLIKKLEQRHQMRQEIFKAEIAAATSGNAAGLAAGLMASTPPPEAQQKREQKQQAAQVREVSSDARREAEGKRPDVEQKTQTPVVKQDPLAPEAETSYFAKEQDQGDFARTEAKADSSLDTGVVIELLENANDQAQSSPLSSPGILGALAGAFNLIAQQAEYTAPEQKIEFRFADPAPKMDVSGPMGGA</sequence>
<gene>
    <name evidence="2" type="ORF">DI586_03630</name>
</gene>
<evidence type="ECO:0000313" key="2">
    <source>
        <dbReference type="EMBL" id="PZP56433.1"/>
    </source>
</evidence>
<reference evidence="2 3" key="1">
    <citation type="submission" date="2017-08" db="EMBL/GenBank/DDBJ databases">
        <title>Infants hospitalized years apart are colonized by the same room-sourced microbial strains.</title>
        <authorList>
            <person name="Brooks B."/>
            <person name="Olm M.R."/>
            <person name="Firek B.A."/>
            <person name="Baker R."/>
            <person name="Thomas B.C."/>
            <person name="Morowitz M.J."/>
            <person name="Banfield J.F."/>
        </authorList>
    </citation>
    <scope>NUCLEOTIDE SEQUENCE [LARGE SCALE GENOMIC DNA]</scope>
    <source>
        <strain evidence="2">S2_006_000_R2_64</strain>
    </source>
</reference>
<feature type="region of interest" description="Disordered" evidence="1">
    <location>
        <begin position="1"/>
        <end position="61"/>
    </location>
</feature>
<dbReference type="Proteomes" id="UP000249739">
    <property type="component" value="Unassembled WGS sequence"/>
</dbReference>
<proteinExistence type="predicted"/>
<accession>A0A2W5FN27</accession>
<name>A0A2W5FN27_9BACT</name>
<comment type="caution">
    <text evidence="2">The sequence shown here is derived from an EMBL/GenBank/DDBJ whole genome shotgun (WGS) entry which is preliminary data.</text>
</comment>
<feature type="compositionally biased region" description="Basic and acidic residues" evidence="1">
    <location>
        <begin position="185"/>
        <end position="202"/>
    </location>
</feature>